<dbReference type="EMBL" id="GL377601">
    <property type="protein sequence ID" value="EFJ20901.1"/>
    <property type="molecule type" value="Genomic_DNA"/>
</dbReference>
<dbReference type="InParanoid" id="D8S497"/>
<reference evidence="1 2" key="1">
    <citation type="journal article" date="2011" name="Science">
        <title>The Selaginella genome identifies genetic changes associated with the evolution of vascular plants.</title>
        <authorList>
            <person name="Banks J.A."/>
            <person name="Nishiyama T."/>
            <person name="Hasebe M."/>
            <person name="Bowman J.L."/>
            <person name="Gribskov M."/>
            <person name="dePamphilis C."/>
            <person name="Albert V.A."/>
            <person name="Aono N."/>
            <person name="Aoyama T."/>
            <person name="Ambrose B.A."/>
            <person name="Ashton N.W."/>
            <person name="Axtell M.J."/>
            <person name="Barker E."/>
            <person name="Barker M.S."/>
            <person name="Bennetzen J.L."/>
            <person name="Bonawitz N.D."/>
            <person name="Chapple C."/>
            <person name="Cheng C."/>
            <person name="Correa L.G."/>
            <person name="Dacre M."/>
            <person name="DeBarry J."/>
            <person name="Dreyer I."/>
            <person name="Elias M."/>
            <person name="Engstrom E.M."/>
            <person name="Estelle M."/>
            <person name="Feng L."/>
            <person name="Finet C."/>
            <person name="Floyd S.K."/>
            <person name="Frommer W.B."/>
            <person name="Fujita T."/>
            <person name="Gramzow L."/>
            <person name="Gutensohn M."/>
            <person name="Harholt J."/>
            <person name="Hattori M."/>
            <person name="Heyl A."/>
            <person name="Hirai T."/>
            <person name="Hiwatashi Y."/>
            <person name="Ishikawa M."/>
            <person name="Iwata M."/>
            <person name="Karol K.G."/>
            <person name="Koehler B."/>
            <person name="Kolukisaoglu U."/>
            <person name="Kubo M."/>
            <person name="Kurata T."/>
            <person name="Lalonde S."/>
            <person name="Li K."/>
            <person name="Li Y."/>
            <person name="Litt A."/>
            <person name="Lyons E."/>
            <person name="Manning G."/>
            <person name="Maruyama T."/>
            <person name="Michael T.P."/>
            <person name="Mikami K."/>
            <person name="Miyazaki S."/>
            <person name="Morinaga S."/>
            <person name="Murata T."/>
            <person name="Mueller-Roeber B."/>
            <person name="Nelson D.R."/>
            <person name="Obara M."/>
            <person name="Oguri Y."/>
            <person name="Olmstead R.G."/>
            <person name="Onodera N."/>
            <person name="Petersen B.L."/>
            <person name="Pils B."/>
            <person name="Prigge M."/>
            <person name="Rensing S.A."/>
            <person name="Riano-Pachon D.M."/>
            <person name="Roberts A.W."/>
            <person name="Sato Y."/>
            <person name="Scheller H.V."/>
            <person name="Schulz B."/>
            <person name="Schulz C."/>
            <person name="Shakirov E.V."/>
            <person name="Shibagaki N."/>
            <person name="Shinohara N."/>
            <person name="Shippen D.E."/>
            <person name="Soerensen I."/>
            <person name="Sotooka R."/>
            <person name="Sugimoto N."/>
            <person name="Sugita M."/>
            <person name="Sumikawa N."/>
            <person name="Tanurdzic M."/>
            <person name="Theissen G."/>
            <person name="Ulvskov P."/>
            <person name="Wakazuki S."/>
            <person name="Weng J.K."/>
            <person name="Willats W.W."/>
            <person name="Wipf D."/>
            <person name="Wolf P.G."/>
            <person name="Yang L."/>
            <person name="Zimmer A.D."/>
            <person name="Zhu Q."/>
            <person name="Mitros T."/>
            <person name="Hellsten U."/>
            <person name="Loque D."/>
            <person name="Otillar R."/>
            <person name="Salamov A."/>
            <person name="Schmutz J."/>
            <person name="Shapiro H."/>
            <person name="Lindquist E."/>
            <person name="Lucas S."/>
            <person name="Rokhsar D."/>
            <person name="Grigoriev I.V."/>
        </authorList>
    </citation>
    <scope>NUCLEOTIDE SEQUENCE [LARGE SCALE GENOMIC DNA]</scope>
</reference>
<evidence type="ECO:0000313" key="2">
    <source>
        <dbReference type="Proteomes" id="UP000001514"/>
    </source>
</evidence>
<evidence type="ECO:0000313" key="1">
    <source>
        <dbReference type="EMBL" id="EFJ20901.1"/>
    </source>
</evidence>
<keyword evidence="2" id="KW-1185">Reference proteome</keyword>
<name>D8S497_SELML</name>
<gene>
    <name evidence="1" type="ORF">SELMODRAFT_417976</name>
</gene>
<proteinExistence type="predicted"/>
<dbReference type="AlphaFoldDB" id="D8S497"/>
<organism evidence="2">
    <name type="scientific">Selaginella moellendorffii</name>
    <name type="common">Spikemoss</name>
    <dbReference type="NCBI Taxonomy" id="88036"/>
    <lineage>
        <taxon>Eukaryota</taxon>
        <taxon>Viridiplantae</taxon>
        <taxon>Streptophyta</taxon>
        <taxon>Embryophyta</taxon>
        <taxon>Tracheophyta</taxon>
        <taxon>Lycopodiopsida</taxon>
        <taxon>Selaginellales</taxon>
        <taxon>Selaginellaceae</taxon>
        <taxon>Selaginella</taxon>
    </lineage>
</organism>
<dbReference type="KEGG" id="smo:SELMODRAFT_417976"/>
<protein>
    <submittedName>
        <fullName evidence="1">Uncharacterized protein</fullName>
    </submittedName>
</protein>
<dbReference type="Gramene" id="EFJ20901">
    <property type="protein sequence ID" value="EFJ20901"/>
    <property type="gene ID" value="SELMODRAFT_417976"/>
</dbReference>
<sequence length="117" mass="13089">MVFLMQLKSNFTVVLVTGPQNGHFETVFVIDDVLPHMTPRLWEEPKDVQTSITKLPEIEIHAAEYEFPDEALPTDSGYLPIDGLASFTFTTKRASQTPSWKSHRLWCGSTADPVAPA</sequence>
<dbReference type="HOGENOM" id="CLU_2088998_0_0_1"/>
<accession>D8S497</accession>
<dbReference type="Proteomes" id="UP000001514">
    <property type="component" value="Unassembled WGS sequence"/>
</dbReference>